<accession>D8Q7A0</accession>
<dbReference type="VEuPathDB" id="FungiDB:SCHCODRAFT_02629503"/>
<dbReference type="AlphaFoldDB" id="D8Q7A0"/>
<evidence type="ECO:0000259" key="1">
    <source>
        <dbReference type="Pfam" id="PF13577"/>
    </source>
</evidence>
<name>D8Q7A0_SCHCM</name>
<dbReference type="KEGG" id="scm:SCHCO_02629503"/>
<dbReference type="InterPro" id="IPR037401">
    <property type="entry name" value="SnoaL-like"/>
</dbReference>
<dbReference type="OrthoDB" id="5208229at2759"/>
<dbReference type="Pfam" id="PF13577">
    <property type="entry name" value="SnoaL_4"/>
    <property type="match status" value="1"/>
</dbReference>
<dbReference type="EMBL" id="GL377307">
    <property type="protein sequence ID" value="EFI96377.1"/>
    <property type="molecule type" value="Genomic_DNA"/>
</dbReference>
<dbReference type="eggNOG" id="ENOG502SUCF">
    <property type="taxonomic scope" value="Eukaryota"/>
</dbReference>
<dbReference type="InParanoid" id="D8Q7A0"/>
<protein>
    <recommendedName>
        <fullName evidence="1">SnoaL-like domain-containing protein</fullName>
    </recommendedName>
</protein>
<keyword evidence="3" id="KW-1185">Reference proteome</keyword>
<reference evidence="2 3" key="1">
    <citation type="journal article" date="2010" name="Nat. Biotechnol.">
        <title>Genome sequence of the model mushroom Schizophyllum commune.</title>
        <authorList>
            <person name="Ohm R.A."/>
            <person name="de Jong J.F."/>
            <person name="Lugones L.G."/>
            <person name="Aerts A."/>
            <person name="Kothe E."/>
            <person name="Stajich J.E."/>
            <person name="de Vries R.P."/>
            <person name="Record E."/>
            <person name="Levasseur A."/>
            <person name="Baker S.E."/>
            <person name="Bartholomew K.A."/>
            <person name="Coutinho P.M."/>
            <person name="Erdmann S."/>
            <person name="Fowler T.J."/>
            <person name="Gathman A.C."/>
            <person name="Lombard V."/>
            <person name="Henrissat B."/>
            <person name="Knabe N."/>
            <person name="Kuees U."/>
            <person name="Lilly W.W."/>
            <person name="Lindquist E."/>
            <person name="Lucas S."/>
            <person name="Magnuson J.K."/>
            <person name="Piumi F."/>
            <person name="Raudaskoski M."/>
            <person name="Salamov A."/>
            <person name="Schmutz J."/>
            <person name="Schwarze F.W.M.R."/>
            <person name="vanKuyk P.A."/>
            <person name="Horton J.S."/>
            <person name="Grigoriev I.V."/>
            <person name="Woesten H.A.B."/>
        </authorList>
    </citation>
    <scope>NUCLEOTIDE SEQUENCE [LARGE SCALE GENOMIC DNA]</scope>
    <source>
        <strain evidence="3">H4-8 / FGSC 9210</strain>
    </source>
</reference>
<organism evidence="3">
    <name type="scientific">Schizophyllum commune (strain H4-8 / FGSC 9210)</name>
    <name type="common">Split gill fungus</name>
    <dbReference type="NCBI Taxonomy" id="578458"/>
    <lineage>
        <taxon>Eukaryota</taxon>
        <taxon>Fungi</taxon>
        <taxon>Dikarya</taxon>
        <taxon>Basidiomycota</taxon>
        <taxon>Agaricomycotina</taxon>
        <taxon>Agaricomycetes</taxon>
        <taxon>Agaricomycetidae</taxon>
        <taxon>Agaricales</taxon>
        <taxon>Schizophyllaceae</taxon>
        <taxon>Schizophyllum</taxon>
    </lineage>
</organism>
<evidence type="ECO:0000313" key="3">
    <source>
        <dbReference type="Proteomes" id="UP000007431"/>
    </source>
</evidence>
<dbReference type="Proteomes" id="UP000007431">
    <property type="component" value="Unassembled WGS sequence"/>
</dbReference>
<gene>
    <name evidence="2" type="ORF">SCHCODRAFT_235337</name>
</gene>
<dbReference type="OMA" id="PWRIRVQ"/>
<dbReference type="RefSeq" id="XP_003031280.1">
    <property type="nucleotide sequence ID" value="XM_003031234.1"/>
</dbReference>
<dbReference type="InterPro" id="IPR032710">
    <property type="entry name" value="NTF2-like_dom_sf"/>
</dbReference>
<evidence type="ECO:0000313" key="2">
    <source>
        <dbReference type="EMBL" id="EFI96377.1"/>
    </source>
</evidence>
<feature type="domain" description="SnoaL-like" evidence="1">
    <location>
        <begin position="9"/>
        <end position="150"/>
    </location>
</feature>
<proteinExistence type="predicted"/>
<dbReference type="SUPFAM" id="SSF54427">
    <property type="entry name" value="NTF2-like"/>
    <property type="match status" value="1"/>
</dbReference>
<dbReference type="HOGENOM" id="CLU_106738_4_0_1"/>
<sequence>MPYDATQWLVDRANIHDIVIALMLYVDTRQFDKIASDVLAEELYVDYTSLLGGEPYTISNTQQAKWWEGMLTKLHALQHGILSPLIDLGQPSADREAPSTATAHVNGGATLVTKSADDKLTTVQNGGRYELEFTRTNATTGNPWRISKMKAIGIWSTGDTKAMVAEDKPDA</sequence>
<dbReference type="GeneID" id="9587329"/>
<dbReference type="Gene3D" id="3.10.450.50">
    <property type="match status" value="1"/>
</dbReference>